<dbReference type="PANTHER" id="PTHR39336:SF3">
    <property type="entry name" value="PYRIDOXAMINE PHOSPHATE OXIDASE"/>
    <property type="match status" value="1"/>
</dbReference>
<keyword evidence="1" id="KW-0812">Transmembrane</keyword>
<name>A0A371DFU8_9APHY</name>
<dbReference type="Gene3D" id="2.30.110.10">
    <property type="entry name" value="Electron Transport, Fmn-binding Protein, Chain A"/>
    <property type="match status" value="1"/>
</dbReference>
<dbReference type="Proteomes" id="UP000256964">
    <property type="component" value="Unassembled WGS sequence"/>
</dbReference>
<evidence type="ECO:0000256" key="1">
    <source>
        <dbReference type="SAM" id="Phobius"/>
    </source>
</evidence>
<dbReference type="Pfam" id="PF01243">
    <property type="entry name" value="PNPOx_N"/>
    <property type="match status" value="1"/>
</dbReference>
<gene>
    <name evidence="3" type="ORF">OH76DRAFT_1554836</name>
</gene>
<keyword evidence="1" id="KW-0472">Membrane</keyword>
<sequence length="293" mass="32706">MGKFYDCVPEELVPWIKRQQMFFVATAPLSASGHVNLSPKGLRRTLHILDKTRVWYEDLSGSGIETISHLRENGRITIMFCAFEGAARIVRLFGTGKVYEFGTPEYFELVPPEQRLSGSRAAIVVDVHKANSSCGYAVPLYTFKQDRSTLLKWSDKMEKLDEKFAKDMDSMDGPIEELPVRLGDETSRRVYPERSMKWWWAKTNLHSIDGLPGLHSAHITDAVPRATVHLEGAGEPPSDGTVVVLGNRIPKELMRALLVPASREEVVRLVLAVTLGVTVAAVYVQVVGLRGRC</sequence>
<dbReference type="OrthoDB" id="539398at2759"/>
<proteinExistence type="predicted"/>
<keyword evidence="4" id="KW-1185">Reference proteome</keyword>
<dbReference type="SUPFAM" id="SSF50475">
    <property type="entry name" value="FMN-binding split barrel"/>
    <property type="match status" value="1"/>
</dbReference>
<organism evidence="3 4">
    <name type="scientific">Lentinus brumalis</name>
    <dbReference type="NCBI Taxonomy" id="2498619"/>
    <lineage>
        <taxon>Eukaryota</taxon>
        <taxon>Fungi</taxon>
        <taxon>Dikarya</taxon>
        <taxon>Basidiomycota</taxon>
        <taxon>Agaricomycotina</taxon>
        <taxon>Agaricomycetes</taxon>
        <taxon>Polyporales</taxon>
        <taxon>Polyporaceae</taxon>
        <taxon>Lentinus</taxon>
    </lineage>
</organism>
<protein>
    <recommendedName>
        <fullName evidence="2">Pyridoxamine 5'-phosphate oxidase N-terminal domain-containing protein</fullName>
    </recommendedName>
</protein>
<feature type="transmembrane region" description="Helical" evidence="1">
    <location>
        <begin position="269"/>
        <end position="289"/>
    </location>
</feature>
<dbReference type="STRING" id="139420.A0A371DFU8"/>
<evidence type="ECO:0000313" key="3">
    <source>
        <dbReference type="EMBL" id="RDX51419.1"/>
    </source>
</evidence>
<evidence type="ECO:0000259" key="2">
    <source>
        <dbReference type="Pfam" id="PF01243"/>
    </source>
</evidence>
<dbReference type="PANTHER" id="PTHR39336">
    <property type="entry name" value="PYRIDOXAMINE PHOSPHATE OXIDASE FAMILY PROTEIN (AFU_ORTHOLOGUE AFUA_6G11440)"/>
    <property type="match status" value="1"/>
</dbReference>
<keyword evidence="1" id="KW-1133">Transmembrane helix</keyword>
<dbReference type="EMBL" id="KZ857394">
    <property type="protein sequence ID" value="RDX51419.1"/>
    <property type="molecule type" value="Genomic_DNA"/>
</dbReference>
<feature type="domain" description="Pyridoxamine 5'-phosphate oxidase N-terminal" evidence="2">
    <location>
        <begin position="9"/>
        <end position="132"/>
    </location>
</feature>
<dbReference type="InterPro" id="IPR011576">
    <property type="entry name" value="Pyridox_Oxase_N"/>
</dbReference>
<reference evidence="3 4" key="1">
    <citation type="journal article" date="2018" name="Biotechnol. Biofuels">
        <title>Integrative visual omics of the white-rot fungus Polyporus brumalis exposes the biotechnological potential of its oxidative enzymes for delignifying raw plant biomass.</title>
        <authorList>
            <person name="Miyauchi S."/>
            <person name="Rancon A."/>
            <person name="Drula E."/>
            <person name="Hage H."/>
            <person name="Chaduli D."/>
            <person name="Favel A."/>
            <person name="Grisel S."/>
            <person name="Henrissat B."/>
            <person name="Herpoel-Gimbert I."/>
            <person name="Ruiz-Duenas F.J."/>
            <person name="Chevret D."/>
            <person name="Hainaut M."/>
            <person name="Lin J."/>
            <person name="Wang M."/>
            <person name="Pangilinan J."/>
            <person name="Lipzen A."/>
            <person name="Lesage-Meessen L."/>
            <person name="Navarro D."/>
            <person name="Riley R."/>
            <person name="Grigoriev I.V."/>
            <person name="Zhou S."/>
            <person name="Raouche S."/>
            <person name="Rosso M.N."/>
        </authorList>
    </citation>
    <scope>NUCLEOTIDE SEQUENCE [LARGE SCALE GENOMIC DNA]</scope>
    <source>
        <strain evidence="3 4">BRFM 1820</strain>
    </source>
</reference>
<dbReference type="InterPro" id="IPR012349">
    <property type="entry name" value="Split_barrel_FMN-bd"/>
</dbReference>
<dbReference type="AlphaFoldDB" id="A0A371DFU8"/>
<accession>A0A371DFU8</accession>
<evidence type="ECO:0000313" key="4">
    <source>
        <dbReference type="Proteomes" id="UP000256964"/>
    </source>
</evidence>